<dbReference type="FunFam" id="3.30.56.10:FF:000009">
    <property type="entry name" value="Phenylalanine-tRNA ligase, beta subunit"/>
    <property type="match status" value="1"/>
</dbReference>
<keyword evidence="11" id="KW-0460">Magnesium</keyword>
<dbReference type="GO" id="GO:0005737">
    <property type="term" value="C:cytoplasm"/>
    <property type="evidence" value="ECO:0007669"/>
    <property type="project" value="UniProtKB-SubCell"/>
</dbReference>
<reference evidence="16" key="1">
    <citation type="journal article" date="2011" name="Plant Physiol.">
        <title>Comprehensive sequence analysis of 24,783 barley full-length cDNAs derived from 12 clone libraries.</title>
        <authorList>
            <person name="Matsumoto T."/>
            <person name="Tanaka T."/>
            <person name="Sakai H."/>
            <person name="Amano N."/>
            <person name="Kanamori H."/>
            <person name="Kurita K."/>
            <person name="Kikuta A."/>
            <person name="Kamiya K."/>
            <person name="Yamamoto M."/>
            <person name="Ikawa H."/>
            <person name="Fujii N."/>
            <person name="Hori K."/>
            <person name="Itoh T."/>
            <person name="Sato K."/>
        </authorList>
    </citation>
    <scope>NUCLEOTIDE SEQUENCE</scope>
    <source>
        <tissue evidence="16">Shoot and root</tissue>
    </source>
</reference>
<keyword evidence="9" id="KW-0547">Nucleotide-binding</keyword>
<dbReference type="InterPro" id="IPR040659">
    <property type="entry name" value="PhetRS_B1"/>
</dbReference>
<evidence type="ECO:0000256" key="9">
    <source>
        <dbReference type="ARBA" id="ARBA00022741"/>
    </source>
</evidence>
<keyword evidence="6" id="KW-0963">Cytoplasm</keyword>
<dbReference type="SMART" id="SM00874">
    <property type="entry name" value="B5"/>
    <property type="match status" value="1"/>
</dbReference>
<evidence type="ECO:0000256" key="8">
    <source>
        <dbReference type="ARBA" id="ARBA00022723"/>
    </source>
</evidence>
<name>F2E4S9_HORVV</name>
<proteinExistence type="evidence at transcript level"/>
<evidence type="ECO:0000256" key="3">
    <source>
        <dbReference type="ARBA" id="ARBA00007438"/>
    </source>
</evidence>
<dbReference type="Pfam" id="PF03483">
    <property type="entry name" value="B3_4"/>
    <property type="match status" value="1"/>
</dbReference>
<dbReference type="NCBIfam" id="TIGR00471">
    <property type="entry name" value="pheT_arch"/>
    <property type="match status" value="1"/>
</dbReference>
<evidence type="ECO:0000256" key="10">
    <source>
        <dbReference type="ARBA" id="ARBA00022840"/>
    </source>
</evidence>
<dbReference type="GO" id="GO:0000287">
    <property type="term" value="F:magnesium ion binding"/>
    <property type="evidence" value="ECO:0007669"/>
    <property type="project" value="InterPro"/>
</dbReference>
<evidence type="ECO:0000259" key="15">
    <source>
        <dbReference type="PROSITE" id="PS51483"/>
    </source>
</evidence>
<dbReference type="FunFam" id="3.50.40.10:FF:000002">
    <property type="entry name" value="phenylalanine--tRNA ligase beta subunit"/>
    <property type="match status" value="1"/>
</dbReference>
<evidence type="ECO:0000256" key="12">
    <source>
        <dbReference type="ARBA" id="ARBA00022917"/>
    </source>
</evidence>
<dbReference type="GO" id="GO:0006432">
    <property type="term" value="P:phenylalanyl-tRNA aminoacylation"/>
    <property type="evidence" value="ECO:0007669"/>
    <property type="project" value="InterPro"/>
</dbReference>
<evidence type="ECO:0000313" key="16">
    <source>
        <dbReference type="EMBL" id="BAK02351.1"/>
    </source>
</evidence>
<dbReference type="InterPro" id="IPR009061">
    <property type="entry name" value="DNA-bd_dom_put_sf"/>
</dbReference>
<keyword evidence="12" id="KW-0648">Protein biosynthesis</keyword>
<dbReference type="EMBL" id="AK371153">
    <property type="protein sequence ID" value="BAK02351.1"/>
    <property type="molecule type" value="mRNA"/>
</dbReference>
<dbReference type="InterPro" id="IPR005146">
    <property type="entry name" value="B3/B4_tRNA-bd"/>
</dbReference>
<dbReference type="Pfam" id="PF17759">
    <property type="entry name" value="tRNA_synthFbeta"/>
    <property type="match status" value="1"/>
</dbReference>
<dbReference type="InterPro" id="IPR005147">
    <property type="entry name" value="tRNA_synthase_B5-dom"/>
</dbReference>
<dbReference type="Gene3D" id="3.50.40.10">
    <property type="entry name" value="Phenylalanyl-trna Synthetase, Chain B, domain 3"/>
    <property type="match status" value="1"/>
</dbReference>
<dbReference type="InterPro" id="IPR020825">
    <property type="entry name" value="Phe-tRNA_synthase-like_B3/B4"/>
</dbReference>
<keyword evidence="7" id="KW-0436">Ligase</keyword>
<evidence type="ECO:0000256" key="5">
    <source>
        <dbReference type="ARBA" id="ARBA00017032"/>
    </source>
</evidence>
<evidence type="ECO:0000256" key="6">
    <source>
        <dbReference type="ARBA" id="ARBA00022490"/>
    </source>
</evidence>
<evidence type="ECO:0000256" key="13">
    <source>
        <dbReference type="ARBA" id="ARBA00023146"/>
    </source>
</evidence>
<dbReference type="SUPFAM" id="SSF46955">
    <property type="entry name" value="Putative DNA-binding domain"/>
    <property type="match status" value="2"/>
</dbReference>
<dbReference type="EC" id="6.1.1.20" evidence="4"/>
<accession>F2E4S9</accession>
<dbReference type="GO" id="GO:0004826">
    <property type="term" value="F:phenylalanine-tRNA ligase activity"/>
    <property type="evidence" value="ECO:0007669"/>
    <property type="project" value="UniProtKB-EC"/>
</dbReference>
<evidence type="ECO:0000256" key="14">
    <source>
        <dbReference type="ARBA" id="ARBA00033189"/>
    </source>
</evidence>
<dbReference type="PANTHER" id="PTHR10947:SF0">
    <property type="entry name" value="PHENYLALANINE--TRNA LIGASE BETA SUBUNIT"/>
    <property type="match status" value="1"/>
</dbReference>
<organism evidence="16">
    <name type="scientific">Hordeum vulgare subsp. vulgare</name>
    <name type="common">Domesticated barley</name>
    <dbReference type="NCBI Taxonomy" id="112509"/>
    <lineage>
        <taxon>Eukaryota</taxon>
        <taxon>Viridiplantae</taxon>
        <taxon>Streptophyta</taxon>
        <taxon>Embryophyta</taxon>
        <taxon>Tracheophyta</taxon>
        <taxon>Spermatophyta</taxon>
        <taxon>Magnoliopsida</taxon>
        <taxon>Liliopsida</taxon>
        <taxon>Poales</taxon>
        <taxon>Poaceae</taxon>
        <taxon>BOP clade</taxon>
        <taxon>Pooideae</taxon>
        <taxon>Triticodae</taxon>
        <taxon>Triticeae</taxon>
        <taxon>Hordeinae</taxon>
        <taxon>Hordeum</taxon>
    </lineage>
</organism>
<comment type="subcellular location">
    <subcellularLocation>
        <location evidence="2">Cytoplasm</location>
    </subcellularLocation>
</comment>
<dbReference type="GO" id="GO:0005524">
    <property type="term" value="F:ATP binding"/>
    <property type="evidence" value="ECO:0007669"/>
    <property type="project" value="UniProtKB-KW"/>
</dbReference>
<protein>
    <recommendedName>
        <fullName evidence="5">Phenylalanine--tRNA ligase beta subunit</fullName>
        <ecNumber evidence="4">6.1.1.20</ecNumber>
    </recommendedName>
    <alternativeName>
        <fullName evidence="14">Phenylalanyl-tRNA synthetase beta subunit</fullName>
    </alternativeName>
</protein>
<dbReference type="InterPro" id="IPR045864">
    <property type="entry name" value="aa-tRNA-synth_II/BPL/LPL"/>
</dbReference>
<sequence>MPTITVNRELLFDYIGQKFTDEKFDELCFEFGIELDDVVIEPSKTNPGQEETQYKIEIPANRYDMLCVEGLGRALAIFLKKQTPPKFKLSEPKADQLIRMKVLPNTATVRPFVVGAVLRNIKFTQANYNSFIDLQDKLHQNLCRRRTLVAIGTHDLDTIKTPFVYDARRPTDIKFKPLNQTGEVNGIELMDLYSKDSHLKEYLPIIKDKEFYPVIYDSNNVVLSLPPIINGDHSKITLNTRNVFIECTATDLHKAEVVLDTVVTMFSQYCERKFEVETVEVTQLDGSKQLYPKLAERVEEVDTDDVNKKIGIRVDDATMADLLSKMGLQARVVAAKRISVTIPPTRSDVLHACDIVEDVAIAYGFNNIKKTIPKTNCFSSEFELNKLSDLLRLELAQIGYTEALTFTLCSREDVAEKLGKKIENLPVVHISNPKTLDFQVVRTTLLPGLLKTIASSRNMPLPLKIFEVSDVVLKDADAEVGARNERHLTVVFYNKQAGFEIVHGVLDRLMQLVEVPWKSGYELKHIDDPTFMPGRCAAVNVHGKRIGTVGVLHPDVIKAYELNYPCCALEINVEPFL</sequence>
<evidence type="ECO:0000256" key="1">
    <source>
        <dbReference type="ARBA" id="ARBA00001946"/>
    </source>
</evidence>
<dbReference type="CDD" id="cd00769">
    <property type="entry name" value="PheRS_beta_core"/>
    <property type="match status" value="1"/>
</dbReference>
<dbReference type="AlphaFoldDB" id="F2E4S9"/>
<evidence type="ECO:0000256" key="4">
    <source>
        <dbReference type="ARBA" id="ARBA00012814"/>
    </source>
</evidence>
<keyword evidence="8" id="KW-0479">Metal-binding</keyword>
<dbReference type="InterPro" id="IPR004531">
    <property type="entry name" value="Phe-tRNA-synth_IIc_bsu_arc_euk"/>
</dbReference>
<evidence type="ECO:0000256" key="11">
    <source>
        <dbReference type="ARBA" id="ARBA00022842"/>
    </source>
</evidence>
<dbReference type="InterPro" id="IPR041616">
    <property type="entry name" value="PheRS_beta_core"/>
</dbReference>
<keyword evidence="10" id="KW-0067">ATP-binding</keyword>
<dbReference type="SUPFAM" id="SSF55681">
    <property type="entry name" value="Class II aaRS and biotin synthetases"/>
    <property type="match status" value="1"/>
</dbReference>
<comment type="similarity">
    <text evidence="3">Belongs to the phenylalanyl-tRNA synthetase beta subunit family. Type 2 subfamily.</text>
</comment>
<dbReference type="InterPro" id="IPR045060">
    <property type="entry name" value="Phe-tRNA-ligase_IIc_bsu"/>
</dbReference>
<dbReference type="FunFam" id="3.30.930.10:FF:000032">
    <property type="entry name" value="Phenylalanine--tRNA ligase beta subunit"/>
    <property type="match status" value="1"/>
</dbReference>
<evidence type="ECO:0000256" key="7">
    <source>
        <dbReference type="ARBA" id="ARBA00022598"/>
    </source>
</evidence>
<dbReference type="GO" id="GO:0003723">
    <property type="term" value="F:RNA binding"/>
    <property type="evidence" value="ECO:0007669"/>
    <property type="project" value="InterPro"/>
</dbReference>
<dbReference type="SUPFAM" id="SSF56037">
    <property type="entry name" value="PheT/TilS domain"/>
    <property type="match status" value="1"/>
</dbReference>
<dbReference type="SMART" id="SM00873">
    <property type="entry name" value="B3_4"/>
    <property type="match status" value="1"/>
</dbReference>
<dbReference type="PANTHER" id="PTHR10947">
    <property type="entry name" value="PHENYLALANYL-TRNA SYNTHETASE BETA CHAIN AND LEUCINE-RICH REPEAT-CONTAINING PROTEIN 47"/>
    <property type="match status" value="1"/>
</dbReference>
<feature type="domain" description="B5" evidence="15">
    <location>
        <begin position="294"/>
        <end position="370"/>
    </location>
</feature>
<keyword evidence="13" id="KW-0030">Aminoacyl-tRNA synthetase</keyword>
<comment type="cofactor">
    <cofactor evidence="1">
        <name>Mg(2+)</name>
        <dbReference type="ChEBI" id="CHEBI:18420"/>
    </cofactor>
</comment>
<dbReference type="PROSITE" id="PS51483">
    <property type="entry name" value="B5"/>
    <property type="match status" value="1"/>
</dbReference>
<evidence type="ECO:0000256" key="2">
    <source>
        <dbReference type="ARBA" id="ARBA00004496"/>
    </source>
</evidence>
<dbReference type="Pfam" id="PF03484">
    <property type="entry name" value="B5"/>
    <property type="match status" value="1"/>
</dbReference>
<dbReference type="Gene3D" id="3.30.56.10">
    <property type="match status" value="2"/>
</dbReference>
<dbReference type="Gene3D" id="3.30.930.10">
    <property type="entry name" value="Bira Bifunctional Protein, Domain 2"/>
    <property type="match status" value="1"/>
</dbReference>
<dbReference type="Pfam" id="PF18262">
    <property type="entry name" value="PhetRS_B1"/>
    <property type="match status" value="1"/>
</dbReference>